<evidence type="ECO:0000313" key="3">
    <source>
        <dbReference type="Proteomes" id="UP000624041"/>
    </source>
</evidence>
<keyword evidence="1" id="KW-1133">Transmembrane helix</keyword>
<reference evidence="2" key="1">
    <citation type="journal article" date="2014" name="Int. J. Syst. Evol. Microbiol.">
        <title>Complete genome sequence of Corynebacterium casei LMG S-19264T (=DSM 44701T), isolated from a smear-ripened cheese.</title>
        <authorList>
            <consortium name="US DOE Joint Genome Institute (JGI-PGF)"/>
            <person name="Walter F."/>
            <person name="Albersmeier A."/>
            <person name="Kalinowski J."/>
            <person name="Ruckert C."/>
        </authorList>
    </citation>
    <scope>NUCLEOTIDE SEQUENCE</scope>
    <source>
        <strain evidence="2">JCM 17251</strain>
    </source>
</reference>
<keyword evidence="3" id="KW-1185">Reference proteome</keyword>
<dbReference type="RefSeq" id="WP_188856618.1">
    <property type="nucleotide sequence ID" value="NZ_BMOS01000008.1"/>
</dbReference>
<dbReference type="Proteomes" id="UP000624041">
    <property type="component" value="Unassembled WGS sequence"/>
</dbReference>
<dbReference type="EMBL" id="BMOS01000008">
    <property type="protein sequence ID" value="GGN55473.1"/>
    <property type="molecule type" value="Genomic_DNA"/>
</dbReference>
<dbReference type="AlphaFoldDB" id="A0A917XVI5"/>
<keyword evidence="1" id="KW-0472">Membrane</keyword>
<keyword evidence="1" id="KW-0812">Transmembrane</keyword>
<evidence type="ECO:0000256" key="1">
    <source>
        <dbReference type="SAM" id="Phobius"/>
    </source>
</evidence>
<feature type="transmembrane region" description="Helical" evidence="1">
    <location>
        <begin position="7"/>
        <end position="27"/>
    </location>
</feature>
<comment type="caution">
    <text evidence="2">The sequence shown here is derived from an EMBL/GenBank/DDBJ whole genome shotgun (WGS) entry which is preliminary data.</text>
</comment>
<sequence length="417" mass="48741">MKRYWKIVILPLFIVITFGVLYVHHAIAKESLPQIELVNVSGNEENREDIIVYGDYVTYEGSVWESFRLSTDGVKYSRDQNFLEQFNAFFQPQEMEQLMNEERSFMRGKEEDPARFVDDGERIAYAGPSNIYFESNELEVDVLDRESRERKSFKVDIPDSERTDHSYVEQVQLLNDTLYVATVNFIMEDKELHVYEISLSDETIEDQGAIVSDSVHSYFNVLNDGLGIQQQGYLVVRVEDIEWDEGMYTSELVGEEYFIYDLETKEKQVIEVPEEFATAEEEYRTTGQDYMEEEQELDEEVIYPMNYTSIGKEELYFITFTSDGLKYYPYHLKENKPGEEKEISFDENILSGLSGVYPKGDHLYFHSNTGEDGNQKKLFKVDLESGETVYEGEIKLTDVPKETHAYNVEIYSIEEKR</sequence>
<proteinExistence type="predicted"/>
<protein>
    <submittedName>
        <fullName evidence="2">Uncharacterized protein</fullName>
    </submittedName>
</protein>
<organism evidence="2 3">
    <name type="scientific">Oceanobacillus indicireducens</name>
    <dbReference type="NCBI Taxonomy" id="1004261"/>
    <lineage>
        <taxon>Bacteria</taxon>
        <taxon>Bacillati</taxon>
        <taxon>Bacillota</taxon>
        <taxon>Bacilli</taxon>
        <taxon>Bacillales</taxon>
        <taxon>Bacillaceae</taxon>
        <taxon>Oceanobacillus</taxon>
    </lineage>
</organism>
<evidence type="ECO:0000313" key="2">
    <source>
        <dbReference type="EMBL" id="GGN55473.1"/>
    </source>
</evidence>
<gene>
    <name evidence="2" type="ORF">GCM10007971_14310</name>
</gene>
<accession>A0A917XVI5</accession>
<name>A0A917XVI5_9BACI</name>
<reference evidence="2" key="2">
    <citation type="submission" date="2020-09" db="EMBL/GenBank/DDBJ databases">
        <authorList>
            <person name="Sun Q."/>
            <person name="Ohkuma M."/>
        </authorList>
    </citation>
    <scope>NUCLEOTIDE SEQUENCE</scope>
    <source>
        <strain evidence="2">JCM 17251</strain>
    </source>
</reference>